<feature type="region of interest" description="Disordered" evidence="1">
    <location>
        <begin position="16"/>
        <end position="57"/>
    </location>
</feature>
<dbReference type="AlphaFoldDB" id="A0A8X6YGI4"/>
<feature type="region of interest" description="Disordered" evidence="1">
    <location>
        <begin position="389"/>
        <end position="423"/>
    </location>
</feature>
<feature type="region of interest" description="Disordered" evidence="1">
    <location>
        <begin position="159"/>
        <end position="182"/>
    </location>
</feature>
<comment type="caution">
    <text evidence="2">The sequence shown here is derived from an EMBL/GenBank/DDBJ whole genome shotgun (WGS) entry which is preliminary data.</text>
</comment>
<evidence type="ECO:0000313" key="2">
    <source>
        <dbReference type="EMBL" id="GFY72506.1"/>
    </source>
</evidence>
<feature type="region of interest" description="Disordered" evidence="1">
    <location>
        <begin position="236"/>
        <end position="269"/>
    </location>
</feature>
<proteinExistence type="predicted"/>
<dbReference type="EMBL" id="BMAV01019494">
    <property type="protein sequence ID" value="GFY72506.1"/>
    <property type="molecule type" value="Genomic_DNA"/>
</dbReference>
<organism evidence="2 3">
    <name type="scientific">Trichonephila inaurata madagascariensis</name>
    <dbReference type="NCBI Taxonomy" id="2747483"/>
    <lineage>
        <taxon>Eukaryota</taxon>
        <taxon>Metazoa</taxon>
        <taxon>Ecdysozoa</taxon>
        <taxon>Arthropoda</taxon>
        <taxon>Chelicerata</taxon>
        <taxon>Arachnida</taxon>
        <taxon>Araneae</taxon>
        <taxon>Araneomorphae</taxon>
        <taxon>Entelegynae</taxon>
        <taxon>Araneoidea</taxon>
        <taxon>Nephilidae</taxon>
        <taxon>Trichonephila</taxon>
        <taxon>Trichonephila inaurata</taxon>
    </lineage>
</organism>
<evidence type="ECO:0000256" key="1">
    <source>
        <dbReference type="SAM" id="MobiDB-lite"/>
    </source>
</evidence>
<keyword evidence="3" id="KW-1185">Reference proteome</keyword>
<sequence>MQRRYLNSKLRMSRNRNIKWSKRKSDHNSNRPQVDISNPIPIENSADENNVTDLERHSSYRDLREPLDEDIEIYVRNVKTNNELKTVSGKTDCNLEQSSYQEEESSYINKSDNSMMDENVIKEIFETVSTGCKKTIKEIRFSDINNVVDPAVINVNENMRHDKGDNENGISSNNNNNNEMDLNNESLKNVSVENKSTKSVDTAISSSKSRISIFSESMSEGWNKFSSLSRKFTGAMQEHVQKRKEQFRNFRPASEQDKEHGQKSNEKTNSSHIILISTEGYFVGDSRCNEENPHDSSQETGNICTDTQIEIVGEGSSKDSPTRSIHEEVNDPEPVHCEGDEPCPCFVCKTIGDGNILRRRRSSSVPPPDRKALYNLPSKVLLKQTSLTDCDSDSNADHVETNATVSDSTKHGDSTSKSPFVPKIYPKGRFPNLSLMSSGNRIEHYV</sequence>
<evidence type="ECO:0000313" key="3">
    <source>
        <dbReference type="Proteomes" id="UP000886998"/>
    </source>
</evidence>
<dbReference type="OrthoDB" id="6434087at2759"/>
<feature type="compositionally biased region" description="Basic and acidic residues" evidence="1">
    <location>
        <begin position="239"/>
        <end position="266"/>
    </location>
</feature>
<protein>
    <submittedName>
        <fullName evidence="2">Uncharacterized protein</fullName>
    </submittedName>
</protein>
<feature type="compositionally biased region" description="Basic residues" evidence="1">
    <location>
        <begin position="16"/>
        <end position="25"/>
    </location>
</feature>
<name>A0A8X6YGI4_9ARAC</name>
<feature type="region of interest" description="Disordered" evidence="1">
    <location>
        <begin position="313"/>
        <end position="333"/>
    </location>
</feature>
<feature type="compositionally biased region" description="Low complexity" evidence="1">
    <location>
        <begin position="167"/>
        <end position="182"/>
    </location>
</feature>
<feature type="compositionally biased region" description="Basic and acidic residues" evidence="1">
    <location>
        <begin position="316"/>
        <end position="333"/>
    </location>
</feature>
<accession>A0A8X6YGI4</accession>
<dbReference type="Proteomes" id="UP000886998">
    <property type="component" value="Unassembled WGS sequence"/>
</dbReference>
<reference evidence="2" key="1">
    <citation type="submission" date="2020-08" db="EMBL/GenBank/DDBJ databases">
        <title>Multicomponent nature underlies the extraordinary mechanical properties of spider dragline silk.</title>
        <authorList>
            <person name="Kono N."/>
            <person name="Nakamura H."/>
            <person name="Mori M."/>
            <person name="Yoshida Y."/>
            <person name="Ohtoshi R."/>
            <person name="Malay A.D."/>
            <person name="Moran D.A.P."/>
            <person name="Tomita M."/>
            <person name="Numata K."/>
            <person name="Arakawa K."/>
        </authorList>
    </citation>
    <scope>NUCLEOTIDE SEQUENCE</scope>
</reference>
<gene>
    <name evidence="2" type="primary">AVEN_58703_1</name>
    <name evidence="2" type="ORF">TNIN_488441</name>
</gene>